<name>A0ABS0HC07_9SPHN</name>
<dbReference type="Pfam" id="PF08808">
    <property type="entry name" value="RES"/>
    <property type="match status" value="1"/>
</dbReference>
<dbReference type="SMART" id="SM00953">
    <property type="entry name" value="RES"/>
    <property type="match status" value="1"/>
</dbReference>
<evidence type="ECO:0000259" key="1">
    <source>
        <dbReference type="SMART" id="SM00953"/>
    </source>
</evidence>
<reference evidence="2 3" key="1">
    <citation type="submission" date="2020-11" db="EMBL/GenBank/DDBJ databases">
        <title>The genome sequence of Novosphingobium sp. 1Y9A.</title>
        <authorList>
            <person name="Liu Y."/>
        </authorList>
    </citation>
    <scope>NUCLEOTIDE SEQUENCE [LARGE SCALE GENOMIC DNA]</scope>
    <source>
        <strain evidence="2 3">1Y9A</strain>
    </source>
</reference>
<dbReference type="Proteomes" id="UP000600799">
    <property type="component" value="Unassembled WGS sequence"/>
</dbReference>
<dbReference type="InterPro" id="IPR014914">
    <property type="entry name" value="RES_dom"/>
</dbReference>
<comment type="caution">
    <text evidence="2">The sequence shown here is derived from an EMBL/GenBank/DDBJ whole genome shotgun (WGS) entry which is preliminary data.</text>
</comment>
<evidence type="ECO:0000313" key="3">
    <source>
        <dbReference type="Proteomes" id="UP000600799"/>
    </source>
</evidence>
<gene>
    <name evidence="2" type="ORF">I2488_02265</name>
</gene>
<protein>
    <submittedName>
        <fullName evidence="2">RES family NAD+ phosphorylase</fullName>
    </submittedName>
</protein>
<accession>A0ABS0HC07</accession>
<keyword evidence="3" id="KW-1185">Reference proteome</keyword>
<feature type="domain" description="RES" evidence="1">
    <location>
        <begin position="68"/>
        <end position="203"/>
    </location>
</feature>
<evidence type="ECO:0000313" key="2">
    <source>
        <dbReference type="EMBL" id="MBF9149820.1"/>
    </source>
</evidence>
<dbReference type="EMBL" id="JADQDC010000001">
    <property type="protein sequence ID" value="MBF9149820.1"/>
    <property type="molecule type" value="Genomic_DNA"/>
</dbReference>
<sequence length="239" mass="26946">MWTSTALASEHRPYRGKVWRLVEAQHRISTNRLARNLAEQEALEQLAEEVKPQVPVAARHLDFLLASPFRYGHRQASRFRRADERPGIFYSSEAERTALAEASYWRLRFFSRSPGFTPPVTTIECTSFWVRAASDRALDITVAPFAGDEAAWMDPEDYAACQALAAEARVAATHLIRTRSVRDPAGLNVVILDPVAFAEARPHHGKTWHLRHEGDRLIALAAFPHDDRFAFSAAEFGLL</sequence>
<proteinExistence type="predicted"/>
<organism evidence="2 3">
    <name type="scientific">Novosphingobium jiangmenense</name>
    <dbReference type="NCBI Taxonomy" id="2791981"/>
    <lineage>
        <taxon>Bacteria</taxon>
        <taxon>Pseudomonadati</taxon>
        <taxon>Pseudomonadota</taxon>
        <taxon>Alphaproteobacteria</taxon>
        <taxon>Sphingomonadales</taxon>
        <taxon>Sphingomonadaceae</taxon>
        <taxon>Novosphingobium</taxon>
    </lineage>
</organism>
<dbReference type="RefSeq" id="WP_196274173.1">
    <property type="nucleotide sequence ID" value="NZ_JADQDC010000001.1"/>
</dbReference>